<gene>
    <name evidence="3" type="ORF">DM826_00910</name>
</gene>
<evidence type="ECO:0000256" key="1">
    <source>
        <dbReference type="SAM" id="Phobius"/>
    </source>
</evidence>
<feature type="transmembrane region" description="Helical" evidence="1">
    <location>
        <begin position="20"/>
        <end position="38"/>
    </location>
</feature>
<dbReference type="OrthoDB" id="206392at2157"/>
<comment type="caution">
    <text evidence="3">The sequence shown here is derived from an EMBL/GenBank/DDBJ whole genome shotgun (WGS) entry which is preliminary data.</text>
</comment>
<keyword evidence="4" id="KW-1185">Reference proteome</keyword>
<reference evidence="3 4" key="1">
    <citation type="submission" date="2018-06" db="EMBL/GenBank/DDBJ databases">
        <title>Halonotius sp. F13-13 a new haloarchaeeon isolated from a solar saltern from Isla Cristina, Huelva, Spain.</title>
        <authorList>
            <person name="Duran-Viseras A."/>
            <person name="Sanchez-Porro C."/>
            <person name="Ventosa A."/>
        </authorList>
    </citation>
    <scope>NUCLEOTIDE SEQUENCE [LARGE SCALE GENOMIC DNA]</scope>
    <source>
        <strain evidence="3 4">F13-13</strain>
    </source>
</reference>
<dbReference type="RefSeq" id="WP_120100330.1">
    <property type="nucleotide sequence ID" value="NZ_QKNY01000002.1"/>
</dbReference>
<dbReference type="EMBL" id="QKNY01000002">
    <property type="protein sequence ID" value="RJX45021.1"/>
    <property type="molecule type" value="Genomic_DNA"/>
</dbReference>
<protein>
    <recommendedName>
        <fullName evidence="2">YdbS-like PH domain-containing protein</fullName>
    </recommendedName>
</protein>
<evidence type="ECO:0000313" key="3">
    <source>
        <dbReference type="EMBL" id="RJX45021.1"/>
    </source>
</evidence>
<name>A0A3A6Q6K3_9EURY</name>
<keyword evidence="1" id="KW-0812">Transmembrane</keyword>
<proteinExistence type="predicted"/>
<feature type="domain" description="YdbS-like PH" evidence="2">
    <location>
        <begin position="78"/>
        <end position="155"/>
    </location>
</feature>
<sequence length="161" mass="17658">MSGTTSSDPIEEFEPATKVVIIQLGLTAGLAVVLLGLFSLNRGMVGGGDLANIILAVIAFVFVLAILRLLIKVIVLSRTKYVLTPDDLRLEYSLFYKTKTREIPLEQLRGMELNQNRVQSALGFGTLVFLTGGMNQSLGFIEFQNILNPESVRDTVRARAD</sequence>
<feature type="transmembrane region" description="Helical" evidence="1">
    <location>
        <begin position="50"/>
        <end position="71"/>
    </location>
</feature>
<dbReference type="AlphaFoldDB" id="A0A3A6Q6K3"/>
<accession>A0A3A6Q6K3</accession>
<dbReference type="Pfam" id="PF03703">
    <property type="entry name" value="bPH_2"/>
    <property type="match status" value="1"/>
</dbReference>
<keyword evidence="1" id="KW-1133">Transmembrane helix</keyword>
<dbReference type="InterPro" id="IPR005182">
    <property type="entry name" value="YdbS-like_PH"/>
</dbReference>
<evidence type="ECO:0000313" key="4">
    <source>
        <dbReference type="Proteomes" id="UP000276588"/>
    </source>
</evidence>
<dbReference type="Proteomes" id="UP000276588">
    <property type="component" value="Unassembled WGS sequence"/>
</dbReference>
<organism evidence="3 4">
    <name type="scientific">Halonotius aquaticus</name>
    <dbReference type="NCBI Taxonomy" id="2216978"/>
    <lineage>
        <taxon>Archaea</taxon>
        <taxon>Methanobacteriati</taxon>
        <taxon>Methanobacteriota</taxon>
        <taxon>Stenosarchaea group</taxon>
        <taxon>Halobacteria</taxon>
        <taxon>Halobacteriales</taxon>
        <taxon>Haloferacaceae</taxon>
        <taxon>Halonotius</taxon>
    </lineage>
</organism>
<keyword evidence="1" id="KW-0472">Membrane</keyword>
<evidence type="ECO:0000259" key="2">
    <source>
        <dbReference type="Pfam" id="PF03703"/>
    </source>
</evidence>